<dbReference type="InterPro" id="IPR030616">
    <property type="entry name" value="Aur-like"/>
</dbReference>
<evidence type="ECO:0000256" key="5">
    <source>
        <dbReference type="ARBA" id="ARBA00022840"/>
    </source>
</evidence>
<gene>
    <name evidence="7" type="primary">g276</name>
    <name evidence="7" type="ORF">C2E20_0276</name>
</gene>
<keyword evidence="5" id="KW-0067">ATP-binding</keyword>
<evidence type="ECO:0000313" key="8">
    <source>
        <dbReference type="Proteomes" id="UP000239649"/>
    </source>
</evidence>
<evidence type="ECO:0000256" key="1">
    <source>
        <dbReference type="ARBA" id="ARBA00022527"/>
    </source>
</evidence>
<dbReference type="InterPro" id="IPR011989">
    <property type="entry name" value="ARM-like"/>
</dbReference>
<dbReference type="Gene3D" id="1.25.10.10">
    <property type="entry name" value="Leucine-rich Repeat Variant"/>
    <property type="match status" value="1"/>
</dbReference>
<comment type="caution">
    <text evidence="7">The sequence shown here is derived from an EMBL/GenBank/DDBJ whole genome shotgun (WGS) entry which is preliminary data.</text>
</comment>
<keyword evidence="8" id="KW-1185">Reference proteome</keyword>
<dbReference type="InterPro" id="IPR016024">
    <property type="entry name" value="ARM-type_fold"/>
</dbReference>
<evidence type="ECO:0000256" key="4">
    <source>
        <dbReference type="ARBA" id="ARBA00022777"/>
    </source>
</evidence>
<dbReference type="AlphaFoldDB" id="A0A2P6VR15"/>
<feature type="compositionally biased region" description="Low complexity" evidence="6">
    <location>
        <begin position="817"/>
        <end position="832"/>
    </location>
</feature>
<feature type="compositionally biased region" description="Low complexity" evidence="6">
    <location>
        <begin position="423"/>
        <end position="432"/>
    </location>
</feature>
<protein>
    <submittedName>
        <fullName evidence="7">Phosphoglycerate cytosolic</fullName>
    </submittedName>
</protein>
<organism evidence="7 8">
    <name type="scientific">Micractinium conductrix</name>
    <dbReference type="NCBI Taxonomy" id="554055"/>
    <lineage>
        <taxon>Eukaryota</taxon>
        <taxon>Viridiplantae</taxon>
        <taxon>Chlorophyta</taxon>
        <taxon>core chlorophytes</taxon>
        <taxon>Trebouxiophyceae</taxon>
        <taxon>Chlorellales</taxon>
        <taxon>Chlorellaceae</taxon>
        <taxon>Chlorella clade</taxon>
        <taxon>Micractinium</taxon>
    </lineage>
</organism>
<feature type="region of interest" description="Disordered" evidence="6">
    <location>
        <begin position="498"/>
        <end position="522"/>
    </location>
</feature>
<feature type="compositionally biased region" description="Low complexity" evidence="6">
    <location>
        <begin position="883"/>
        <end position="917"/>
    </location>
</feature>
<keyword evidence="1" id="KW-0723">Serine/threonine-protein kinase</keyword>
<name>A0A2P6VR15_9CHLO</name>
<feature type="region of interest" description="Disordered" evidence="6">
    <location>
        <begin position="396"/>
        <end position="438"/>
    </location>
</feature>
<feature type="compositionally biased region" description="Low complexity" evidence="6">
    <location>
        <begin position="1008"/>
        <end position="1020"/>
    </location>
</feature>
<accession>A0A2P6VR15</accession>
<dbReference type="Proteomes" id="UP000239649">
    <property type="component" value="Unassembled WGS sequence"/>
</dbReference>
<sequence length="1210" mass="125977">MALTERSSLTAALNRDALEEVCMHCSPSDLLALAATCTTAAGVVGHSEKVWLAKLRESFGLNLKALAAGADGIFARLARQVYEASHASQLRFQGALVSGGVDEEAMHYWVDNLFRQDKAPYCSNCSRDADCLAVLLDGEVPRDEDFTKVRRYMIRRCRYAAALIMNVQMPEHGRDPDDIMTILEDWTDIQLEGFFKDLVGAMQQEHALGRLLVYDIPHDRLATEEQKILAVHQWLLAHPAAMKAAMLKAPSDPTANTMFDSSVAAKLAAGPAAGRRLAGVVHEVMLSRVGNLTCPVSAGAVVVGALDASKIVGWSAEEVMELLAAAAAAPRCAALNGLHDAAEVVAATEAGLLPPIVSTDESLAGVWHEFDASQGAAAAQAAAAAAAAGSPAAARLAARRAHAQHRNAGEGPSGSAAGGGAAANGAAGPSGSQPRQVSPEGIVTWRPLLWFRFHSFEESVAFLQRHRPLIELHGSQAVVRHSGPPPTRRGHVAAAQLPPPQQAQQQADANGAPAAAAAAAPDQQHAAALAQAQQQQQQQQQQQLPAAAHAQPGGWQQMAVGVPLAAPQLMQGVLVPGTAQQGVPLAWMPQQPPAGAAPAPAFPIGAAGAAPAAGGGGGAAAGPAVVLQQGGGAAHVGGGDEDDSGSEAISADMDDDVTDDSGSDIDEAAEAQGAWLGPWVQDEFGEDLQQQQEQDMVVGGEGLPFDQMEEGSSDDDDALEAGGIFGLAVAAGAAGPPGAHPPPLVQASPAETLLRALSRRHTRARNRLRVPLSRPVGANLVLVKLIDQENLMEHYNDAHSWPNIDMTSVGLAVLGDEPPVGKGKKPPAVGLKDVQHGGLPPDSKGLIGTAVSTSGQIEPEALSEQPSEQPSEQHSERQRGEGSAESAEPLLAEGGAAAEDGSAGEQAEGAEQSGSQQEELHSSAVDEPSMPLDAAEPSGSLAAAAEAEPSSLQDQGSPEGSQAALLLAADDASHISLKQPRLSRLSGLLSACASARSGGDSGESYARQQQPATQQQGTPQVMQPMQPAQLDFEPAAAELVLLPRAKLLPLAQPEQALADAAGMLSRHEVPVLLTALLTLRRAAIHHPHLLDDSLEDVSQVLLECLQQSMHAGGDATLGQAAVISLHELFVSFGGAMLRHCEHPEGMPQYSTLLGLLLAASRGRTPAIRACADEALRFMAERMQQSRVIRLLEPWLEYQNPHVRQKAASCT</sequence>
<keyword evidence="4" id="KW-0418">Kinase</keyword>
<feature type="compositionally biased region" description="Low complexity" evidence="6">
    <location>
        <begin position="502"/>
        <end position="522"/>
    </location>
</feature>
<evidence type="ECO:0000256" key="6">
    <source>
        <dbReference type="SAM" id="MobiDB-lite"/>
    </source>
</evidence>
<evidence type="ECO:0000256" key="2">
    <source>
        <dbReference type="ARBA" id="ARBA00022679"/>
    </source>
</evidence>
<feature type="compositionally biased region" description="Low complexity" evidence="6">
    <location>
        <begin position="934"/>
        <end position="952"/>
    </location>
</feature>
<feature type="compositionally biased region" description="Basic and acidic residues" evidence="6">
    <location>
        <begin position="871"/>
        <end position="882"/>
    </location>
</feature>
<feature type="region of interest" description="Disordered" evidence="6">
    <location>
        <begin position="631"/>
        <end position="661"/>
    </location>
</feature>
<dbReference type="SUPFAM" id="SSF48371">
    <property type="entry name" value="ARM repeat"/>
    <property type="match status" value="1"/>
</dbReference>
<dbReference type="GO" id="GO:0005524">
    <property type="term" value="F:ATP binding"/>
    <property type="evidence" value="ECO:0007669"/>
    <property type="project" value="UniProtKB-KW"/>
</dbReference>
<proteinExistence type="predicted"/>
<evidence type="ECO:0000256" key="3">
    <source>
        <dbReference type="ARBA" id="ARBA00022741"/>
    </source>
</evidence>
<dbReference type="GO" id="GO:0004674">
    <property type="term" value="F:protein serine/threonine kinase activity"/>
    <property type="evidence" value="ECO:0007669"/>
    <property type="project" value="UniProtKB-KW"/>
</dbReference>
<dbReference type="OrthoDB" id="513144at2759"/>
<dbReference type="PANTHER" id="PTHR24350">
    <property type="entry name" value="SERINE/THREONINE-PROTEIN KINASE IAL-RELATED"/>
    <property type="match status" value="1"/>
</dbReference>
<keyword evidence="3" id="KW-0547">Nucleotide-binding</keyword>
<feature type="region of interest" description="Disordered" evidence="6">
    <location>
        <begin position="996"/>
        <end position="1020"/>
    </location>
</feature>
<feature type="region of interest" description="Disordered" evidence="6">
    <location>
        <begin position="817"/>
        <end position="960"/>
    </location>
</feature>
<keyword evidence="2" id="KW-0808">Transferase</keyword>
<reference evidence="7 8" key="1">
    <citation type="journal article" date="2018" name="Plant J.">
        <title>Genome sequences of Chlorella sorokiniana UTEX 1602 and Micractinium conductrix SAG 241.80: implications to maltose excretion by a green alga.</title>
        <authorList>
            <person name="Arriola M.B."/>
            <person name="Velmurugan N."/>
            <person name="Zhang Y."/>
            <person name="Plunkett M.H."/>
            <person name="Hondzo H."/>
            <person name="Barney B.M."/>
        </authorList>
    </citation>
    <scope>NUCLEOTIDE SEQUENCE [LARGE SCALE GENOMIC DNA]</scope>
    <source>
        <strain evidence="7 8">SAG 241.80</strain>
    </source>
</reference>
<evidence type="ECO:0000313" key="7">
    <source>
        <dbReference type="EMBL" id="PSC76539.1"/>
    </source>
</evidence>
<dbReference type="EMBL" id="LHPF02000001">
    <property type="protein sequence ID" value="PSC76539.1"/>
    <property type="molecule type" value="Genomic_DNA"/>
</dbReference>
<feature type="compositionally biased region" description="Acidic residues" evidence="6">
    <location>
        <begin position="652"/>
        <end position="661"/>
    </location>
</feature>